<keyword evidence="1" id="KW-0472">Membrane</keyword>
<keyword evidence="4" id="KW-1185">Reference proteome</keyword>
<sequence>MEQKDNTMAKMHVCILMFQGHDVLDYTGPYEVFANVLHNPGSENPKQIFDITLIATDIIIQSSRSLCVNRHISIQEALTRIMDYDILIVPGGPVRTLKGLCRHDSTEVEFIRSFAALPQRIERQGRVILSVCTGALLLGYIGILQGRKATTHHKALDALRHICGSIGGSGETGTDVIRARYVDGGALSNGTRIVTSGGISSGIDASLYVLSLVTGREIATTAMQIMEFVRSSSLREIEYI</sequence>
<reference evidence="3" key="2">
    <citation type="submission" date="2020-02" db="EMBL/GenBank/DDBJ databases">
        <title>Identification and distribution of gene clusters putatively required for synthesis of sphingolipid metabolism inhibitors in phylogenetically diverse species of the filamentous fungus Fusarium.</title>
        <authorList>
            <person name="Kim H.-S."/>
            <person name="Busman M."/>
            <person name="Brown D.W."/>
            <person name="Divon H."/>
            <person name="Uhlig S."/>
            <person name="Proctor R.H."/>
        </authorList>
    </citation>
    <scope>NUCLEOTIDE SEQUENCE</scope>
    <source>
        <strain evidence="3">NRRL 25174</strain>
    </source>
</reference>
<evidence type="ECO:0000313" key="3">
    <source>
        <dbReference type="EMBL" id="KAF4341594.1"/>
    </source>
</evidence>
<dbReference type="CDD" id="cd03139">
    <property type="entry name" value="GATase1_PfpI_2"/>
    <property type="match status" value="1"/>
</dbReference>
<dbReference type="PANTHER" id="PTHR43130:SF3">
    <property type="entry name" value="HTH-TYPE TRANSCRIPTIONAL REGULATOR RV1931C"/>
    <property type="match status" value="1"/>
</dbReference>
<dbReference type="Gene3D" id="3.40.50.880">
    <property type="match status" value="1"/>
</dbReference>
<comment type="caution">
    <text evidence="3">The sequence shown here is derived from an EMBL/GenBank/DDBJ whole genome shotgun (WGS) entry which is preliminary data.</text>
</comment>
<evidence type="ECO:0000313" key="4">
    <source>
        <dbReference type="Proteomes" id="UP000730481"/>
    </source>
</evidence>
<reference evidence="3" key="1">
    <citation type="journal article" date="2017" name="Mycologia">
        <title>Fusarium algeriense, sp. nov., a novel toxigenic crown rot pathogen of durum wheat from Algeria is nested in the Fusarium burgessii species complex.</title>
        <authorList>
            <person name="Laraba I."/>
            <person name="Keddad A."/>
            <person name="Boureghda H."/>
            <person name="Abdallah N."/>
            <person name="Vaughan M.M."/>
            <person name="Proctor R.H."/>
            <person name="Busman M."/>
            <person name="O'Donnell K."/>
        </authorList>
    </citation>
    <scope>NUCLEOTIDE SEQUENCE</scope>
    <source>
        <strain evidence="3">NRRL 25174</strain>
    </source>
</reference>
<dbReference type="OrthoDB" id="543156at2759"/>
<dbReference type="AlphaFoldDB" id="A0A9P5E0I3"/>
<proteinExistence type="predicted"/>
<keyword evidence="1" id="KW-0812">Transmembrane</keyword>
<dbReference type="Proteomes" id="UP000730481">
    <property type="component" value="Unassembled WGS sequence"/>
</dbReference>
<dbReference type="InterPro" id="IPR002818">
    <property type="entry name" value="DJ-1/PfpI"/>
</dbReference>
<name>A0A9P5E0I3_9HYPO</name>
<evidence type="ECO:0000256" key="1">
    <source>
        <dbReference type="SAM" id="Phobius"/>
    </source>
</evidence>
<dbReference type="PANTHER" id="PTHR43130">
    <property type="entry name" value="ARAC-FAMILY TRANSCRIPTIONAL REGULATOR"/>
    <property type="match status" value="1"/>
</dbReference>
<feature type="transmembrane region" description="Helical" evidence="1">
    <location>
        <begin position="127"/>
        <end position="144"/>
    </location>
</feature>
<dbReference type="EMBL" id="PVQB02000188">
    <property type="protein sequence ID" value="KAF4341594.1"/>
    <property type="molecule type" value="Genomic_DNA"/>
</dbReference>
<evidence type="ECO:0000259" key="2">
    <source>
        <dbReference type="Pfam" id="PF01965"/>
    </source>
</evidence>
<accession>A0A9P5E0I3</accession>
<dbReference type="Pfam" id="PF01965">
    <property type="entry name" value="DJ-1_PfpI"/>
    <property type="match status" value="1"/>
</dbReference>
<dbReference type="InterPro" id="IPR029062">
    <property type="entry name" value="Class_I_gatase-like"/>
</dbReference>
<dbReference type="SUPFAM" id="SSF52317">
    <property type="entry name" value="Class I glutamine amidotransferase-like"/>
    <property type="match status" value="1"/>
</dbReference>
<protein>
    <submittedName>
        <fullName evidence="3">DJ-1 domain protein</fullName>
    </submittedName>
</protein>
<feature type="domain" description="DJ-1/PfpI" evidence="2">
    <location>
        <begin position="12"/>
        <end position="203"/>
    </location>
</feature>
<organism evidence="3 4">
    <name type="scientific">Fusarium beomiforme</name>
    <dbReference type="NCBI Taxonomy" id="44412"/>
    <lineage>
        <taxon>Eukaryota</taxon>
        <taxon>Fungi</taxon>
        <taxon>Dikarya</taxon>
        <taxon>Ascomycota</taxon>
        <taxon>Pezizomycotina</taxon>
        <taxon>Sordariomycetes</taxon>
        <taxon>Hypocreomycetidae</taxon>
        <taxon>Hypocreales</taxon>
        <taxon>Nectriaceae</taxon>
        <taxon>Fusarium</taxon>
        <taxon>Fusarium burgessii species complex</taxon>
    </lineage>
</organism>
<gene>
    <name evidence="3" type="ORF">FBEOM_4496</name>
</gene>
<keyword evidence="1" id="KW-1133">Transmembrane helix</keyword>
<dbReference type="InterPro" id="IPR052158">
    <property type="entry name" value="INH-QAR"/>
</dbReference>